<reference evidence="10" key="1">
    <citation type="submission" date="2020-05" db="EMBL/GenBank/DDBJ databases">
        <title>Phylogenomic resolution of chytrid fungi.</title>
        <authorList>
            <person name="Stajich J.E."/>
            <person name="Amses K."/>
            <person name="Simmons R."/>
            <person name="Seto K."/>
            <person name="Myers J."/>
            <person name="Bonds A."/>
            <person name="Quandt C.A."/>
            <person name="Barry K."/>
            <person name="Liu P."/>
            <person name="Grigoriev I."/>
            <person name="Longcore J.E."/>
            <person name="James T.Y."/>
        </authorList>
    </citation>
    <scope>NUCLEOTIDE SEQUENCE</scope>
    <source>
        <strain evidence="10">JEL0476</strain>
    </source>
</reference>
<keyword evidence="11" id="KW-1185">Reference proteome</keyword>
<dbReference type="InterPro" id="IPR011990">
    <property type="entry name" value="TPR-like_helical_dom_sf"/>
</dbReference>
<evidence type="ECO:0000256" key="5">
    <source>
        <dbReference type="ARBA" id="ARBA00023212"/>
    </source>
</evidence>
<dbReference type="InterPro" id="IPR019734">
    <property type="entry name" value="TPR_rpt"/>
</dbReference>
<name>A0AAD5XWY7_9FUNG</name>
<evidence type="ECO:0000256" key="3">
    <source>
        <dbReference type="ARBA" id="ARBA00022737"/>
    </source>
</evidence>
<keyword evidence="5" id="KW-0206">Cytoskeleton</keyword>
<protein>
    <recommendedName>
        <fullName evidence="7">Outer dynein arm-docking complex subunit 4</fullName>
    </recommendedName>
    <alternativeName>
        <fullName evidence="8">Tetratricopeptide repeat protein 25</fullName>
    </alternativeName>
</protein>
<evidence type="ECO:0000313" key="11">
    <source>
        <dbReference type="Proteomes" id="UP001211065"/>
    </source>
</evidence>
<dbReference type="PANTHER" id="PTHR23040">
    <property type="match status" value="1"/>
</dbReference>
<feature type="repeat" description="TPR" evidence="9">
    <location>
        <begin position="20"/>
        <end position="53"/>
    </location>
</feature>
<dbReference type="PANTHER" id="PTHR23040:SF1">
    <property type="entry name" value="OUTER DYNEIN ARM-DOCKING COMPLEX SUBUNIT 4"/>
    <property type="match status" value="1"/>
</dbReference>
<keyword evidence="3" id="KW-0677">Repeat</keyword>
<sequence>MADASDGEVILSPEEIMATFVSLAAEGDLYGQRGFFVEAIESYTRALSLRPEDKNCLVSRSRCHLQVGDADLSLLDAEESLKEDPSYFKGQFQKAEALYAMGDFEMALMFYHRGNKLRPELEEFRIGIQKCREAIENSIGDPKTCKISISPKLKKEVLQLFSNPLRKEKGKANDKSSKIGGYLASTPTNVVPQTPVVSTVNPNNPNSVNAFLIHRGITPPATSTLTPAMESKLLGDLYDDKAYLSKLLSDRDLIEHPNDHVLRLVAEGLNYFNTRIDFWRQQNPLYARQTHQLKYYKPLKTKHHEDDVLINKKKIKRVVDEHNKKNRVHLPPIDQKKVAT</sequence>
<dbReference type="InterPro" id="IPR040111">
    <property type="entry name" value="ODAD4"/>
</dbReference>
<dbReference type="EMBL" id="JADGJW010000559">
    <property type="protein sequence ID" value="KAJ3215201.1"/>
    <property type="molecule type" value="Genomic_DNA"/>
</dbReference>
<keyword evidence="2" id="KW-0963">Cytoplasm</keyword>
<dbReference type="SMART" id="SM00028">
    <property type="entry name" value="TPR"/>
    <property type="match status" value="2"/>
</dbReference>
<comment type="subcellular location">
    <subcellularLocation>
        <location evidence="1">Cytoplasm</location>
        <location evidence="1">Cytoskeleton</location>
        <location evidence="1">Cilium axoneme</location>
    </subcellularLocation>
</comment>
<dbReference type="AlphaFoldDB" id="A0AAD5XWY7"/>
<evidence type="ECO:0000256" key="9">
    <source>
        <dbReference type="PROSITE-ProRule" id="PRU00339"/>
    </source>
</evidence>
<keyword evidence="6" id="KW-0966">Cell projection</keyword>
<evidence type="ECO:0000256" key="2">
    <source>
        <dbReference type="ARBA" id="ARBA00022490"/>
    </source>
</evidence>
<dbReference type="PROSITE" id="PS50005">
    <property type="entry name" value="TPR"/>
    <property type="match status" value="1"/>
</dbReference>
<evidence type="ECO:0000313" key="10">
    <source>
        <dbReference type="EMBL" id="KAJ3215201.1"/>
    </source>
</evidence>
<accession>A0AAD5XWY7</accession>
<proteinExistence type="predicted"/>
<organism evidence="10 11">
    <name type="scientific">Clydaea vesicula</name>
    <dbReference type="NCBI Taxonomy" id="447962"/>
    <lineage>
        <taxon>Eukaryota</taxon>
        <taxon>Fungi</taxon>
        <taxon>Fungi incertae sedis</taxon>
        <taxon>Chytridiomycota</taxon>
        <taxon>Chytridiomycota incertae sedis</taxon>
        <taxon>Chytridiomycetes</taxon>
        <taxon>Lobulomycetales</taxon>
        <taxon>Lobulomycetaceae</taxon>
        <taxon>Clydaea</taxon>
    </lineage>
</organism>
<evidence type="ECO:0000256" key="6">
    <source>
        <dbReference type="ARBA" id="ARBA00023273"/>
    </source>
</evidence>
<dbReference type="GO" id="GO:0005930">
    <property type="term" value="C:axoneme"/>
    <property type="evidence" value="ECO:0007669"/>
    <property type="project" value="UniProtKB-SubCell"/>
</dbReference>
<dbReference type="Gene3D" id="1.25.40.10">
    <property type="entry name" value="Tetratricopeptide repeat domain"/>
    <property type="match status" value="1"/>
</dbReference>
<comment type="caution">
    <text evidence="10">The sequence shown here is derived from an EMBL/GenBank/DDBJ whole genome shotgun (WGS) entry which is preliminary data.</text>
</comment>
<evidence type="ECO:0000256" key="4">
    <source>
        <dbReference type="ARBA" id="ARBA00022803"/>
    </source>
</evidence>
<keyword evidence="4 9" id="KW-0802">TPR repeat</keyword>
<evidence type="ECO:0000256" key="8">
    <source>
        <dbReference type="ARBA" id="ARBA00034143"/>
    </source>
</evidence>
<evidence type="ECO:0000256" key="1">
    <source>
        <dbReference type="ARBA" id="ARBA00004430"/>
    </source>
</evidence>
<dbReference type="Proteomes" id="UP001211065">
    <property type="component" value="Unassembled WGS sequence"/>
</dbReference>
<evidence type="ECO:0000256" key="7">
    <source>
        <dbReference type="ARBA" id="ARBA00034139"/>
    </source>
</evidence>
<gene>
    <name evidence="10" type="primary">TTC25_2</name>
    <name evidence="10" type="ORF">HK099_006459</name>
</gene>
<dbReference type="SUPFAM" id="SSF48452">
    <property type="entry name" value="TPR-like"/>
    <property type="match status" value="1"/>
</dbReference>